<keyword evidence="1" id="KW-0547">Nucleotide-binding</keyword>
<accession>A0A414Q0H9</accession>
<evidence type="ECO:0000256" key="4">
    <source>
        <dbReference type="ARBA" id="ARBA00022840"/>
    </source>
</evidence>
<evidence type="ECO:0000256" key="2">
    <source>
        <dbReference type="ARBA" id="ARBA00022801"/>
    </source>
</evidence>
<dbReference type="Proteomes" id="UP000284676">
    <property type="component" value="Unassembled WGS sequence"/>
</dbReference>
<evidence type="ECO:0000259" key="5">
    <source>
        <dbReference type="Pfam" id="PF00580"/>
    </source>
</evidence>
<dbReference type="GO" id="GO:0004386">
    <property type="term" value="F:helicase activity"/>
    <property type="evidence" value="ECO:0007669"/>
    <property type="project" value="UniProtKB-KW"/>
</dbReference>
<feature type="domain" description="UvrD-like helicase ATP-binding" evidence="5">
    <location>
        <begin position="107"/>
        <end position="182"/>
    </location>
</feature>
<dbReference type="InterPro" id="IPR027417">
    <property type="entry name" value="P-loop_NTPase"/>
</dbReference>
<organism evidence="6 7">
    <name type="scientific">Fusobacterium mortiferum</name>
    <dbReference type="NCBI Taxonomy" id="850"/>
    <lineage>
        <taxon>Bacteria</taxon>
        <taxon>Fusobacteriati</taxon>
        <taxon>Fusobacteriota</taxon>
        <taxon>Fusobacteriia</taxon>
        <taxon>Fusobacteriales</taxon>
        <taxon>Fusobacteriaceae</taxon>
        <taxon>Fusobacterium</taxon>
    </lineage>
</organism>
<dbReference type="SUPFAM" id="SSF52540">
    <property type="entry name" value="P-loop containing nucleoside triphosphate hydrolases"/>
    <property type="match status" value="1"/>
</dbReference>
<evidence type="ECO:0000313" key="7">
    <source>
        <dbReference type="Proteomes" id="UP000284676"/>
    </source>
</evidence>
<dbReference type="RefSeq" id="WP_117709315.1">
    <property type="nucleotide sequence ID" value="NZ_JBQKFG010000002.1"/>
</dbReference>
<evidence type="ECO:0000256" key="1">
    <source>
        <dbReference type="ARBA" id="ARBA00022741"/>
    </source>
</evidence>
<dbReference type="Pfam" id="PF00580">
    <property type="entry name" value="UvrD-helicase"/>
    <property type="match status" value="1"/>
</dbReference>
<dbReference type="GO" id="GO:0005524">
    <property type="term" value="F:ATP binding"/>
    <property type="evidence" value="ECO:0007669"/>
    <property type="project" value="UniProtKB-KW"/>
</dbReference>
<dbReference type="GO" id="GO:0016787">
    <property type="term" value="F:hydrolase activity"/>
    <property type="evidence" value="ECO:0007669"/>
    <property type="project" value="UniProtKB-KW"/>
</dbReference>
<reference evidence="6 7" key="1">
    <citation type="submission" date="2018-08" db="EMBL/GenBank/DDBJ databases">
        <title>A genome reference for cultivated species of the human gut microbiota.</title>
        <authorList>
            <person name="Zou Y."/>
            <person name="Xue W."/>
            <person name="Luo G."/>
        </authorList>
    </citation>
    <scope>NUCLEOTIDE SEQUENCE [LARGE SCALE GENOMIC DNA]</scope>
    <source>
        <strain evidence="6 7">AM25-1</strain>
    </source>
</reference>
<dbReference type="AlphaFoldDB" id="A0A414Q0H9"/>
<protein>
    <submittedName>
        <fullName evidence="6">DUF2075 domain-containing protein</fullName>
    </submittedName>
</protein>
<gene>
    <name evidence="6" type="ORF">DW663_02250</name>
</gene>
<dbReference type="InterPro" id="IPR014016">
    <property type="entry name" value="UvrD-like_ATP-bd"/>
</dbReference>
<proteinExistence type="predicted"/>
<comment type="caution">
    <text evidence="6">The sequence shown here is derived from an EMBL/GenBank/DDBJ whole genome shotgun (WGS) entry which is preliminary data.</text>
</comment>
<dbReference type="Gene3D" id="3.40.50.300">
    <property type="entry name" value="P-loop containing nucleotide triphosphate hydrolases"/>
    <property type="match status" value="1"/>
</dbReference>
<keyword evidence="2" id="KW-0378">Hydrolase</keyword>
<name>A0A414Q0H9_FUSMR</name>
<sequence>MLKIFFEFRVNSGDRIIFDIKDNCIRYIYFSKHDRATEKYDKLKLNKFEELTIETESVITEDNDLNKYNYEEIDFIPELDYIVENNIDVFKQILENDESKLLHCLYLNNEQVEVLNSNFPIIVTGGAGSGKSAVIFNKMLALEKENKTLKIAYFTLSKSLKNDLKNTMSKINKKSKIEFHDLESYLKKTFNLKKSFADFDIFKN</sequence>
<evidence type="ECO:0000256" key="3">
    <source>
        <dbReference type="ARBA" id="ARBA00022806"/>
    </source>
</evidence>
<keyword evidence="4" id="KW-0067">ATP-binding</keyword>
<dbReference type="EMBL" id="QRHL01000002">
    <property type="protein sequence ID" value="RHF74308.1"/>
    <property type="molecule type" value="Genomic_DNA"/>
</dbReference>
<keyword evidence="3" id="KW-0347">Helicase</keyword>
<evidence type="ECO:0000313" key="6">
    <source>
        <dbReference type="EMBL" id="RHF74308.1"/>
    </source>
</evidence>